<evidence type="ECO:0000256" key="5">
    <source>
        <dbReference type="ARBA" id="ARBA00022679"/>
    </source>
</evidence>
<keyword evidence="5" id="KW-0808">Transferase</keyword>
<dbReference type="AlphaFoldDB" id="A0A7I8IMT1"/>
<comment type="subcellular location">
    <subcellularLocation>
        <location evidence="2">Membrane</location>
        <topology evidence="2">Single-pass membrane protein</topology>
    </subcellularLocation>
</comment>
<keyword evidence="9" id="KW-0833">Ubl conjugation pathway</keyword>
<evidence type="ECO:0000256" key="9">
    <source>
        <dbReference type="ARBA" id="ARBA00022786"/>
    </source>
</evidence>
<dbReference type="InterPro" id="IPR013083">
    <property type="entry name" value="Znf_RING/FYVE/PHD"/>
</dbReference>
<accession>A0A7I8IMT1</accession>
<dbReference type="GO" id="GO:0016020">
    <property type="term" value="C:membrane"/>
    <property type="evidence" value="ECO:0007669"/>
    <property type="project" value="UniProtKB-SubCell"/>
</dbReference>
<dbReference type="GO" id="GO:0008270">
    <property type="term" value="F:zinc ion binding"/>
    <property type="evidence" value="ECO:0007669"/>
    <property type="project" value="UniProtKB-KW"/>
</dbReference>
<evidence type="ECO:0000256" key="13">
    <source>
        <dbReference type="ARBA" id="ARBA00024209"/>
    </source>
</evidence>
<dbReference type="InterPro" id="IPR001841">
    <property type="entry name" value="Znf_RING"/>
</dbReference>
<protein>
    <recommendedName>
        <fullName evidence="4">RING-type E3 ubiquitin transferase</fullName>
        <ecNumber evidence="4">2.3.2.27</ecNumber>
    </recommendedName>
</protein>
<gene>
    <name evidence="17" type="ORF">SI7747_04005304</name>
</gene>
<dbReference type="CDD" id="cd16461">
    <property type="entry name" value="RING-H2_EL5-like"/>
    <property type="match status" value="1"/>
</dbReference>
<evidence type="ECO:0000256" key="3">
    <source>
        <dbReference type="ARBA" id="ARBA00004906"/>
    </source>
</evidence>
<dbReference type="FunFam" id="3.30.40.10:FF:000187">
    <property type="entry name" value="E3 ubiquitin-protein ligase ATL6"/>
    <property type="match status" value="1"/>
</dbReference>
<keyword evidence="12 15" id="KW-0472">Membrane</keyword>
<keyword evidence="7" id="KW-0479">Metal-binding</keyword>
<dbReference type="EMBL" id="CACRZD030000004">
    <property type="protein sequence ID" value="CAA6658863.1"/>
    <property type="molecule type" value="Genomic_DNA"/>
</dbReference>
<dbReference type="Proteomes" id="UP001189122">
    <property type="component" value="Unassembled WGS sequence"/>
</dbReference>
<keyword evidence="11 15" id="KW-1133">Transmembrane helix</keyword>
<keyword evidence="10" id="KW-0862">Zinc</keyword>
<evidence type="ECO:0000256" key="10">
    <source>
        <dbReference type="ARBA" id="ARBA00022833"/>
    </source>
</evidence>
<dbReference type="GO" id="GO:0061630">
    <property type="term" value="F:ubiquitin protein ligase activity"/>
    <property type="evidence" value="ECO:0007669"/>
    <property type="project" value="UniProtKB-EC"/>
</dbReference>
<evidence type="ECO:0000256" key="7">
    <source>
        <dbReference type="ARBA" id="ARBA00022723"/>
    </source>
</evidence>
<dbReference type="Pfam" id="PF13639">
    <property type="entry name" value="zf-RING_2"/>
    <property type="match status" value="1"/>
</dbReference>
<keyword evidence="18" id="KW-1185">Reference proteome</keyword>
<comment type="similarity">
    <text evidence="13">Belongs to the RING-type zinc finger family. ATL subfamily.</text>
</comment>
<evidence type="ECO:0000256" key="2">
    <source>
        <dbReference type="ARBA" id="ARBA00004167"/>
    </source>
</evidence>
<keyword evidence="8 14" id="KW-0863">Zinc-finger</keyword>
<evidence type="ECO:0000256" key="11">
    <source>
        <dbReference type="ARBA" id="ARBA00022989"/>
    </source>
</evidence>
<dbReference type="PANTHER" id="PTHR14155">
    <property type="entry name" value="RING FINGER DOMAIN-CONTAINING"/>
    <property type="match status" value="1"/>
</dbReference>
<sequence>MAVIVIGLISAFFFMAFFSIYLRNRRERDSRALTAGGNGGARSRRVGGAPRGLEAAVIQTFPTLVYSEVKEHKIGKGALECAVCLSEFEDDDTLRLLPKCDHVFHPDCIDLWLASHTTCPSAAPTSPPPPPPPATHLPLPATTRCWCPSSRRSRLPSLLTRKRKE</sequence>
<dbReference type="InterPro" id="IPR053238">
    <property type="entry name" value="RING-H2_zinc_finger"/>
</dbReference>
<feature type="domain" description="RING-type" evidence="16">
    <location>
        <begin position="81"/>
        <end position="120"/>
    </location>
</feature>
<reference evidence="17 18" key="1">
    <citation type="submission" date="2019-12" db="EMBL/GenBank/DDBJ databases">
        <authorList>
            <person name="Scholz U."/>
            <person name="Mascher M."/>
            <person name="Fiebig A."/>
        </authorList>
    </citation>
    <scope>NUCLEOTIDE SEQUENCE</scope>
</reference>
<evidence type="ECO:0000256" key="15">
    <source>
        <dbReference type="SAM" id="Phobius"/>
    </source>
</evidence>
<evidence type="ECO:0000256" key="6">
    <source>
        <dbReference type="ARBA" id="ARBA00022692"/>
    </source>
</evidence>
<comment type="catalytic activity">
    <reaction evidence="1">
        <text>S-ubiquitinyl-[E2 ubiquitin-conjugating enzyme]-L-cysteine + [acceptor protein]-L-lysine = [E2 ubiquitin-conjugating enzyme]-L-cysteine + N(6)-ubiquitinyl-[acceptor protein]-L-lysine.</text>
        <dbReference type="EC" id="2.3.2.27"/>
    </reaction>
</comment>
<evidence type="ECO:0000256" key="14">
    <source>
        <dbReference type="PROSITE-ProRule" id="PRU00175"/>
    </source>
</evidence>
<evidence type="ECO:0000256" key="4">
    <source>
        <dbReference type="ARBA" id="ARBA00012483"/>
    </source>
</evidence>
<evidence type="ECO:0000259" key="16">
    <source>
        <dbReference type="PROSITE" id="PS50089"/>
    </source>
</evidence>
<keyword evidence="6 15" id="KW-0812">Transmembrane</keyword>
<dbReference type="PANTHER" id="PTHR14155:SF263">
    <property type="entry name" value="E3 UBIQUITIN-PROTEIN LIGASE ATL6"/>
    <property type="match status" value="1"/>
</dbReference>
<dbReference type="Gene3D" id="3.30.40.10">
    <property type="entry name" value="Zinc/RING finger domain, C3HC4 (zinc finger)"/>
    <property type="match status" value="1"/>
</dbReference>
<evidence type="ECO:0000256" key="1">
    <source>
        <dbReference type="ARBA" id="ARBA00000900"/>
    </source>
</evidence>
<dbReference type="SUPFAM" id="SSF57850">
    <property type="entry name" value="RING/U-box"/>
    <property type="match status" value="1"/>
</dbReference>
<dbReference type="EMBL" id="LR743591">
    <property type="protein sequence ID" value="CAA2619137.1"/>
    <property type="molecule type" value="Genomic_DNA"/>
</dbReference>
<comment type="pathway">
    <text evidence="3">Protein modification; protein ubiquitination.</text>
</comment>
<dbReference type="EC" id="2.3.2.27" evidence="4"/>
<feature type="transmembrane region" description="Helical" evidence="15">
    <location>
        <begin position="6"/>
        <end position="22"/>
    </location>
</feature>
<dbReference type="PROSITE" id="PS50089">
    <property type="entry name" value="ZF_RING_2"/>
    <property type="match status" value="1"/>
</dbReference>
<evidence type="ECO:0000256" key="8">
    <source>
        <dbReference type="ARBA" id="ARBA00022771"/>
    </source>
</evidence>
<dbReference type="SMART" id="SM00184">
    <property type="entry name" value="RING"/>
    <property type="match status" value="1"/>
</dbReference>
<evidence type="ECO:0000256" key="12">
    <source>
        <dbReference type="ARBA" id="ARBA00023136"/>
    </source>
</evidence>
<name>A0A7I8IMT1_SPIIN</name>
<evidence type="ECO:0000313" key="18">
    <source>
        <dbReference type="Proteomes" id="UP001189122"/>
    </source>
</evidence>
<organism evidence="17">
    <name type="scientific">Spirodela intermedia</name>
    <name type="common">Intermediate duckweed</name>
    <dbReference type="NCBI Taxonomy" id="51605"/>
    <lineage>
        <taxon>Eukaryota</taxon>
        <taxon>Viridiplantae</taxon>
        <taxon>Streptophyta</taxon>
        <taxon>Embryophyta</taxon>
        <taxon>Tracheophyta</taxon>
        <taxon>Spermatophyta</taxon>
        <taxon>Magnoliopsida</taxon>
        <taxon>Liliopsida</taxon>
        <taxon>Araceae</taxon>
        <taxon>Lemnoideae</taxon>
        <taxon>Spirodela</taxon>
    </lineage>
</organism>
<evidence type="ECO:0000313" key="17">
    <source>
        <dbReference type="EMBL" id="CAA2619137.1"/>
    </source>
</evidence>
<proteinExistence type="inferred from homology"/>